<evidence type="ECO:0000313" key="10">
    <source>
        <dbReference type="Proteomes" id="UP000049855"/>
    </source>
</evidence>
<keyword evidence="3" id="KW-1003">Cell membrane</keyword>
<organism evidence="9 10">
    <name type="scientific">Sporomusa ovata</name>
    <dbReference type="NCBI Taxonomy" id="2378"/>
    <lineage>
        <taxon>Bacteria</taxon>
        <taxon>Bacillati</taxon>
        <taxon>Bacillota</taxon>
        <taxon>Negativicutes</taxon>
        <taxon>Selenomonadales</taxon>
        <taxon>Sporomusaceae</taxon>
        <taxon>Sporomusa</taxon>
    </lineage>
</organism>
<sequence length="279" mass="31771">MIQISNLVKKFGERTAVDGISLHIKQGEIFGLLGPNGAGKTTMIRMLTMLTRPTAGMLSINGWQLPQDEQQVKQILGIVPQHFNLDADLTARENLELHGRLQHIPREKRRQRILELLEYVELAERANDKVQNLSGGMKRRLMIARALLHKPQVLFLDEPTVGLDPQVRRRLWDLIRRMANDKLTVMLTTHYIEEAEFLCGRVAILEKGKLIALNSPAELCQRLGVYVVEWSVDEGRQTKFFHSREEAAVFAGTLTMTTTIRRSNLEDVFVELTGRKVAD</sequence>
<comment type="subcellular location">
    <subcellularLocation>
        <location evidence="1">Cell membrane</location>
    </subcellularLocation>
</comment>
<keyword evidence="10" id="KW-1185">Reference proteome</keyword>
<evidence type="ECO:0000256" key="6">
    <source>
        <dbReference type="ARBA" id="ARBA00022967"/>
    </source>
</evidence>
<dbReference type="GO" id="GO:0005524">
    <property type="term" value="F:ATP binding"/>
    <property type="evidence" value="ECO:0007669"/>
    <property type="project" value="UniProtKB-KW"/>
</dbReference>
<dbReference type="RefSeq" id="WP_021170445.1">
    <property type="nucleotide sequence ID" value="NZ_CTRP01000014.1"/>
</dbReference>
<evidence type="ECO:0000256" key="5">
    <source>
        <dbReference type="ARBA" id="ARBA00022840"/>
    </source>
</evidence>
<keyword evidence="7" id="KW-0472">Membrane</keyword>
<accession>A0A0U1L423</accession>
<dbReference type="GO" id="GO:0016887">
    <property type="term" value="F:ATP hydrolysis activity"/>
    <property type="evidence" value="ECO:0007669"/>
    <property type="project" value="InterPro"/>
</dbReference>
<evidence type="ECO:0000313" key="9">
    <source>
        <dbReference type="EMBL" id="CQR74457.1"/>
    </source>
</evidence>
<dbReference type="PANTHER" id="PTHR42711:SF18">
    <property type="entry name" value="ABC TRANSPORTER, ATP-BINDING PROTEIN"/>
    <property type="match status" value="1"/>
</dbReference>
<dbReference type="Gene3D" id="3.40.50.300">
    <property type="entry name" value="P-loop containing nucleotide triphosphate hydrolases"/>
    <property type="match status" value="1"/>
</dbReference>
<dbReference type="PROSITE" id="PS50893">
    <property type="entry name" value="ABC_TRANSPORTER_2"/>
    <property type="match status" value="1"/>
</dbReference>
<dbReference type="Proteomes" id="UP000049855">
    <property type="component" value="Unassembled WGS sequence"/>
</dbReference>
<protein>
    <submittedName>
        <fullName evidence="9">ABC transporter, ATP-binding protein</fullName>
    </submittedName>
</protein>
<evidence type="ECO:0000256" key="7">
    <source>
        <dbReference type="ARBA" id="ARBA00023136"/>
    </source>
</evidence>
<dbReference type="FunFam" id="3.40.50.300:FF:000589">
    <property type="entry name" value="ABC transporter, ATP-binding subunit"/>
    <property type="match status" value="1"/>
</dbReference>
<evidence type="ECO:0000259" key="8">
    <source>
        <dbReference type="PROSITE" id="PS50893"/>
    </source>
</evidence>
<dbReference type="PANTHER" id="PTHR42711">
    <property type="entry name" value="ABC TRANSPORTER ATP-BINDING PROTEIN"/>
    <property type="match status" value="1"/>
</dbReference>
<dbReference type="InterPro" id="IPR017871">
    <property type="entry name" value="ABC_transporter-like_CS"/>
</dbReference>
<gene>
    <name evidence="9" type="ORF">SpAn4DRAFT_0919</name>
</gene>
<dbReference type="AlphaFoldDB" id="A0A0U1L423"/>
<evidence type="ECO:0000256" key="3">
    <source>
        <dbReference type="ARBA" id="ARBA00022475"/>
    </source>
</evidence>
<dbReference type="SUPFAM" id="SSF52540">
    <property type="entry name" value="P-loop containing nucleoside triphosphate hydrolases"/>
    <property type="match status" value="1"/>
</dbReference>
<dbReference type="EMBL" id="CTRP01000014">
    <property type="protein sequence ID" value="CQR74457.1"/>
    <property type="molecule type" value="Genomic_DNA"/>
</dbReference>
<keyword evidence="5 9" id="KW-0067">ATP-binding</keyword>
<dbReference type="InterPro" id="IPR003593">
    <property type="entry name" value="AAA+_ATPase"/>
</dbReference>
<keyword evidence="2" id="KW-0813">Transport</keyword>
<dbReference type="SMART" id="SM00382">
    <property type="entry name" value="AAA"/>
    <property type="match status" value="1"/>
</dbReference>
<feature type="domain" description="ABC transporter" evidence="8">
    <location>
        <begin position="2"/>
        <end position="232"/>
    </location>
</feature>
<dbReference type="InterPro" id="IPR003439">
    <property type="entry name" value="ABC_transporter-like_ATP-bd"/>
</dbReference>
<name>A0A0U1L423_9FIRM</name>
<dbReference type="GO" id="GO:0005886">
    <property type="term" value="C:plasma membrane"/>
    <property type="evidence" value="ECO:0007669"/>
    <property type="project" value="UniProtKB-SubCell"/>
</dbReference>
<reference evidence="10" key="1">
    <citation type="submission" date="2015-03" db="EMBL/GenBank/DDBJ databases">
        <authorList>
            <person name="Nijsse Bart"/>
        </authorList>
    </citation>
    <scope>NUCLEOTIDE SEQUENCE [LARGE SCALE GENOMIC DNA]</scope>
</reference>
<dbReference type="InterPro" id="IPR050763">
    <property type="entry name" value="ABC_transporter_ATP-binding"/>
</dbReference>
<evidence type="ECO:0000256" key="4">
    <source>
        <dbReference type="ARBA" id="ARBA00022741"/>
    </source>
</evidence>
<keyword evidence="6" id="KW-1278">Translocase</keyword>
<proteinExistence type="predicted"/>
<dbReference type="PROSITE" id="PS00211">
    <property type="entry name" value="ABC_TRANSPORTER_1"/>
    <property type="match status" value="1"/>
</dbReference>
<dbReference type="Pfam" id="PF00005">
    <property type="entry name" value="ABC_tran"/>
    <property type="match status" value="1"/>
</dbReference>
<evidence type="ECO:0000256" key="1">
    <source>
        <dbReference type="ARBA" id="ARBA00004236"/>
    </source>
</evidence>
<evidence type="ECO:0000256" key="2">
    <source>
        <dbReference type="ARBA" id="ARBA00022448"/>
    </source>
</evidence>
<dbReference type="InterPro" id="IPR027417">
    <property type="entry name" value="P-loop_NTPase"/>
</dbReference>
<keyword evidence="4" id="KW-0547">Nucleotide-binding</keyword>